<dbReference type="PROSITE" id="PS51257">
    <property type="entry name" value="PROKAR_LIPOPROTEIN"/>
    <property type="match status" value="1"/>
</dbReference>
<evidence type="ECO:0000313" key="2">
    <source>
        <dbReference type="Proteomes" id="UP000807371"/>
    </source>
</evidence>
<proteinExistence type="predicted"/>
<accession>A0ABS0NH31</accession>
<gene>
    <name evidence="1" type="ORF">IHE55_06335</name>
</gene>
<evidence type="ECO:0000313" key="1">
    <source>
        <dbReference type="EMBL" id="MBH5334442.1"/>
    </source>
</evidence>
<keyword evidence="2" id="KW-1185">Reference proteome</keyword>
<dbReference type="EMBL" id="JACYXC010000001">
    <property type="protein sequence ID" value="MBH5334442.1"/>
    <property type="molecule type" value="Genomic_DNA"/>
</dbReference>
<sequence length="420" mass="46604">MAGGWWRWRRCVRRAGAWPAVCCLVAGLLTGCGDRPSVPGRYRAEIQRMLDRRAEAVRERDRDAFLATVDRRADRYRTGQRRVFDHLADVPVDSWSYRLTGTGGFRPAPGTGHRVAARVEVRYRLTGYDTAPVTAEEFLTLVRRDDRWYVAADGGRRAPRQLWEQGDVQVVRGRRALVLGVGQKPERLAEVARMADRAVPAVDRVWPAGWSRRVVVEVPASLDRMAELLGSPAEGYRGIAAVTTGQTGGGPATRADRVIVNPDAYPVLGERGRQIVLTHETVHVATRTATTRGTPLWLSEGFADWVAYRGTGRSPREVAPELTRAVAAGKPLQELPATEDFRFGGDATTLARAYEESWLACRMIADRWGEGKLVAFYRAVGDGPDTGRRTAVRDALRSVLGVTEEEFTASWRTYAHRVLG</sequence>
<comment type="caution">
    <text evidence="1">The sequence shown here is derived from an EMBL/GenBank/DDBJ whole genome shotgun (WGS) entry which is preliminary data.</text>
</comment>
<reference evidence="1 2" key="1">
    <citation type="submission" date="2020-09" db="EMBL/GenBank/DDBJ databases">
        <title>Biosynthesis of the nuclear factor of activated T cells inhibitor NFAT-133 and its congeners in Streptomyces pactum.</title>
        <authorList>
            <person name="Zhou W."/>
            <person name="Posri P."/>
            <person name="Abugrain M.E."/>
            <person name="Weisberg A.J."/>
            <person name="Chang J.H."/>
            <person name="Mahmud T."/>
        </authorList>
    </citation>
    <scope>NUCLEOTIDE SEQUENCE [LARGE SCALE GENOMIC DNA]</scope>
    <source>
        <strain evidence="1 2">ATCC 27456</strain>
    </source>
</reference>
<dbReference type="Proteomes" id="UP000807371">
    <property type="component" value="Unassembled WGS sequence"/>
</dbReference>
<name>A0ABS0NH31_9ACTN</name>
<evidence type="ECO:0008006" key="3">
    <source>
        <dbReference type="Google" id="ProtNLM"/>
    </source>
</evidence>
<protein>
    <recommendedName>
        <fullName evidence="3">Lipoprotein</fullName>
    </recommendedName>
</protein>
<organism evidence="1 2">
    <name type="scientific">Streptomyces pactum</name>
    <dbReference type="NCBI Taxonomy" id="68249"/>
    <lineage>
        <taxon>Bacteria</taxon>
        <taxon>Bacillati</taxon>
        <taxon>Actinomycetota</taxon>
        <taxon>Actinomycetes</taxon>
        <taxon>Kitasatosporales</taxon>
        <taxon>Streptomycetaceae</taxon>
        <taxon>Streptomyces</taxon>
    </lineage>
</organism>
<dbReference type="RefSeq" id="WP_197988139.1">
    <property type="nucleotide sequence ID" value="NZ_JACYXC010000001.1"/>
</dbReference>